<organism evidence="2 3">
    <name type="scientific">Lysobacter stagni</name>
    <dbReference type="NCBI Taxonomy" id="3045172"/>
    <lineage>
        <taxon>Bacteria</taxon>
        <taxon>Pseudomonadati</taxon>
        <taxon>Pseudomonadota</taxon>
        <taxon>Gammaproteobacteria</taxon>
        <taxon>Lysobacterales</taxon>
        <taxon>Lysobacteraceae</taxon>
        <taxon>Lysobacter</taxon>
    </lineage>
</organism>
<keyword evidence="1" id="KW-0812">Transmembrane</keyword>
<dbReference type="EMBL" id="JASGBI010000001">
    <property type="protein sequence ID" value="MDI9238976.1"/>
    <property type="molecule type" value="Genomic_DNA"/>
</dbReference>
<feature type="transmembrane region" description="Helical" evidence="1">
    <location>
        <begin position="12"/>
        <end position="36"/>
    </location>
</feature>
<protein>
    <recommendedName>
        <fullName evidence="4">DUF1440 domain-containing protein</fullName>
    </recommendedName>
</protein>
<keyword evidence="1" id="KW-1133">Transmembrane helix</keyword>
<comment type="caution">
    <text evidence="2">The sequence shown here is derived from an EMBL/GenBank/DDBJ whole genome shotgun (WGS) entry which is preliminary data.</text>
</comment>
<feature type="transmembrane region" description="Helical" evidence="1">
    <location>
        <begin position="100"/>
        <end position="122"/>
    </location>
</feature>
<evidence type="ECO:0008006" key="4">
    <source>
        <dbReference type="Google" id="ProtNLM"/>
    </source>
</evidence>
<keyword evidence="1" id="KW-0472">Membrane</keyword>
<keyword evidence="3" id="KW-1185">Reference proteome</keyword>
<name>A0ABT6XFR5_9GAMM</name>
<reference evidence="2 3" key="1">
    <citation type="submission" date="2023-05" db="EMBL/GenBank/DDBJ databases">
        <title>Lysobacter sp. strain LF1 Genome sequencing and assembly.</title>
        <authorList>
            <person name="Jung Y."/>
        </authorList>
    </citation>
    <scope>NUCLEOTIDE SEQUENCE [LARGE SCALE GENOMIC DNA]</scope>
    <source>
        <strain evidence="2 3">LF1</strain>
    </source>
</reference>
<proteinExistence type="predicted"/>
<evidence type="ECO:0000256" key="1">
    <source>
        <dbReference type="SAM" id="Phobius"/>
    </source>
</evidence>
<gene>
    <name evidence="2" type="ORF">QLQ15_08610</name>
</gene>
<evidence type="ECO:0000313" key="2">
    <source>
        <dbReference type="EMBL" id="MDI9238976.1"/>
    </source>
</evidence>
<feature type="transmembrane region" description="Helical" evidence="1">
    <location>
        <begin position="134"/>
        <end position="154"/>
    </location>
</feature>
<dbReference type="Proteomes" id="UP001321580">
    <property type="component" value="Unassembled WGS sequence"/>
</dbReference>
<feature type="transmembrane region" description="Helical" evidence="1">
    <location>
        <begin position="67"/>
        <end position="88"/>
    </location>
</feature>
<sequence>MSATAPTGRPATWIWLLMGGLAVGSADLVFAIAWWAPQGTPPIRIPQSIAGWIIGREAAFAGGATTALFGALLHYYLMTAIVTVYHVAARNHAILRAHPLACGALYGAAWFALVHGIAVPLFSAAPPRHFLPEWNLACLLAHMLLIGVPAAWMARRWYGAPLPDVVASGAR</sequence>
<accession>A0ABT6XFR5</accession>
<dbReference type="RefSeq" id="WP_283212403.1">
    <property type="nucleotide sequence ID" value="NZ_JASGBI010000001.1"/>
</dbReference>
<evidence type="ECO:0000313" key="3">
    <source>
        <dbReference type="Proteomes" id="UP001321580"/>
    </source>
</evidence>